<dbReference type="GO" id="GO:0006935">
    <property type="term" value="P:chemotaxis"/>
    <property type="evidence" value="ECO:0007669"/>
    <property type="project" value="InterPro"/>
</dbReference>
<evidence type="ECO:0000256" key="3">
    <source>
        <dbReference type="ARBA" id="ARBA00029447"/>
    </source>
</evidence>
<dbReference type="GO" id="GO:0004888">
    <property type="term" value="F:transmembrane signaling receptor activity"/>
    <property type="evidence" value="ECO:0007669"/>
    <property type="project" value="InterPro"/>
</dbReference>
<comment type="similarity">
    <text evidence="3">Belongs to the methyl-accepting chemotaxis (MCP) protein family.</text>
</comment>
<dbReference type="PROSITE" id="PS50885">
    <property type="entry name" value="HAMP"/>
    <property type="match status" value="1"/>
</dbReference>
<dbReference type="GO" id="GO:0007165">
    <property type="term" value="P:signal transduction"/>
    <property type="evidence" value="ECO:0007669"/>
    <property type="project" value="UniProtKB-KW"/>
</dbReference>
<evidence type="ECO:0000313" key="8">
    <source>
        <dbReference type="Proteomes" id="UP000326687"/>
    </source>
</evidence>
<protein>
    <submittedName>
        <fullName evidence="7">Methyl-accepting chemotaxis protein</fullName>
    </submittedName>
</protein>
<dbReference type="Pfam" id="PF00672">
    <property type="entry name" value="HAMP"/>
    <property type="match status" value="1"/>
</dbReference>
<feature type="domain" description="HAMP" evidence="6">
    <location>
        <begin position="166"/>
        <end position="220"/>
    </location>
</feature>
<dbReference type="PANTHER" id="PTHR32089:SF120">
    <property type="entry name" value="METHYL-ACCEPTING CHEMOTAXIS PROTEIN TLPQ"/>
    <property type="match status" value="1"/>
</dbReference>
<accession>A0A5N3S414</accession>
<comment type="caution">
    <text evidence="7">The sequence shown here is derived from an EMBL/GenBank/DDBJ whole genome shotgun (WGS) entry which is preliminary data.</text>
</comment>
<dbReference type="RefSeq" id="WP_150896517.1">
    <property type="nucleotide sequence ID" value="NZ_VXDD01000003.1"/>
</dbReference>
<comment type="subcellular location">
    <subcellularLocation>
        <location evidence="1">Membrane</location>
    </subcellularLocation>
</comment>
<evidence type="ECO:0000256" key="1">
    <source>
        <dbReference type="ARBA" id="ARBA00004370"/>
    </source>
</evidence>
<keyword evidence="2 4" id="KW-0807">Transducer</keyword>
<sequence length="497" mass="54596">MNSIRYKSMLSLSLVSLTIMLATFVTSYILAENYFKNSLSQQIKESDQALSIVLKEPIFAYDVVSSKDILDSFVAFPYIHRISVQDHRGQLIVNVQEDANTPNDDAILNHMIDIKWNNEKLIGRVSVDYRLDSNEALLSNVQHMFIVIGVSLLLAQILTNWIVVSKYVVSPLQRVVRALTEVAEGEGDLTQRLNVKSSDEVGTLARQFDTFVESLHNIVKQIITSSNSLTLCSQDIKRHSLNNSENTSTQLSELEQIATALSEMSSSTNEVYQTAESTSVKTNSCNQLAAQSRHVVKETVSTINDLASDLSQTASKVNQLKERTVHISTVLDVIRGIADQTNLLALNAAIEAARAGEQGRGFAVVADEVRSLAQRTQDSTLEIEQIIQDLQNASVESCDLMEVANHTLNDAIDSTGSAMESLESIIVEVAEINDMNVHVAGATKEQNIVAAEISEKVTNITMLASEITSNAGHVTQLGNNLDSTARSIKQQLDKFQV</sequence>
<dbReference type="FunFam" id="1.10.287.950:FF:000001">
    <property type="entry name" value="Methyl-accepting chemotaxis sensory transducer"/>
    <property type="match status" value="1"/>
</dbReference>
<proteinExistence type="inferred from homology"/>
<evidence type="ECO:0000256" key="2">
    <source>
        <dbReference type="ARBA" id="ARBA00023224"/>
    </source>
</evidence>
<reference evidence="7 8" key="1">
    <citation type="submission" date="2019-09" db="EMBL/GenBank/DDBJ databases">
        <title>Vibrio Fortis S7-72.</title>
        <authorList>
            <person name="Das S.K."/>
        </authorList>
    </citation>
    <scope>NUCLEOTIDE SEQUENCE [LARGE SCALE GENOMIC DNA]</scope>
    <source>
        <strain evidence="7 8">S7-72</strain>
    </source>
</reference>
<dbReference type="SMART" id="SM00283">
    <property type="entry name" value="MA"/>
    <property type="match status" value="1"/>
</dbReference>
<dbReference type="InterPro" id="IPR003660">
    <property type="entry name" value="HAMP_dom"/>
</dbReference>
<dbReference type="CDD" id="cd11386">
    <property type="entry name" value="MCP_signal"/>
    <property type="match status" value="1"/>
</dbReference>
<dbReference type="Proteomes" id="UP000326687">
    <property type="component" value="Unassembled WGS sequence"/>
</dbReference>
<dbReference type="InterPro" id="IPR004089">
    <property type="entry name" value="MCPsignal_dom"/>
</dbReference>
<dbReference type="AlphaFoldDB" id="A0A5N3S414"/>
<organism evidence="7 8">
    <name type="scientific">Vibrio fortis</name>
    <dbReference type="NCBI Taxonomy" id="212667"/>
    <lineage>
        <taxon>Bacteria</taxon>
        <taxon>Pseudomonadati</taxon>
        <taxon>Pseudomonadota</taxon>
        <taxon>Gammaproteobacteria</taxon>
        <taxon>Vibrionales</taxon>
        <taxon>Vibrionaceae</taxon>
        <taxon>Vibrio</taxon>
    </lineage>
</organism>
<gene>
    <name evidence="7" type="ORF">F2Z80_16980</name>
</gene>
<feature type="domain" description="Methyl-accepting transducer" evidence="5">
    <location>
        <begin position="225"/>
        <end position="461"/>
    </location>
</feature>
<dbReference type="GO" id="GO:0016020">
    <property type="term" value="C:membrane"/>
    <property type="evidence" value="ECO:0007669"/>
    <property type="project" value="UniProtKB-SubCell"/>
</dbReference>
<evidence type="ECO:0000256" key="4">
    <source>
        <dbReference type="PROSITE-ProRule" id="PRU00284"/>
    </source>
</evidence>
<dbReference type="SMART" id="SM00304">
    <property type="entry name" value="HAMP"/>
    <property type="match status" value="1"/>
</dbReference>
<dbReference type="PROSITE" id="PS50111">
    <property type="entry name" value="CHEMOTAXIS_TRANSDUC_2"/>
    <property type="match status" value="1"/>
</dbReference>
<dbReference type="EMBL" id="VXDD01000003">
    <property type="protein sequence ID" value="KAB0300805.1"/>
    <property type="molecule type" value="Genomic_DNA"/>
</dbReference>
<evidence type="ECO:0000259" key="5">
    <source>
        <dbReference type="PROSITE" id="PS50111"/>
    </source>
</evidence>
<evidence type="ECO:0000313" key="7">
    <source>
        <dbReference type="EMBL" id="KAB0300805.1"/>
    </source>
</evidence>
<dbReference type="Pfam" id="PF00015">
    <property type="entry name" value="MCPsignal"/>
    <property type="match status" value="1"/>
</dbReference>
<evidence type="ECO:0000259" key="6">
    <source>
        <dbReference type="PROSITE" id="PS50885"/>
    </source>
</evidence>
<name>A0A5N3S414_9VIBR</name>
<dbReference type="SUPFAM" id="SSF58104">
    <property type="entry name" value="Methyl-accepting chemotaxis protein (MCP) signaling domain"/>
    <property type="match status" value="1"/>
</dbReference>
<dbReference type="PRINTS" id="PR00260">
    <property type="entry name" value="CHEMTRNSDUCR"/>
</dbReference>
<dbReference type="InterPro" id="IPR004090">
    <property type="entry name" value="Chemotax_Me-accpt_rcpt"/>
</dbReference>
<dbReference type="Gene3D" id="1.10.287.950">
    <property type="entry name" value="Methyl-accepting chemotaxis protein"/>
    <property type="match status" value="1"/>
</dbReference>
<dbReference type="CDD" id="cd06225">
    <property type="entry name" value="HAMP"/>
    <property type="match status" value="1"/>
</dbReference>
<dbReference type="PANTHER" id="PTHR32089">
    <property type="entry name" value="METHYL-ACCEPTING CHEMOTAXIS PROTEIN MCPB"/>
    <property type="match status" value="1"/>
</dbReference>